<dbReference type="SUPFAM" id="SSF158791">
    <property type="entry name" value="MgtE N-terminal domain-like"/>
    <property type="match status" value="1"/>
</dbReference>
<evidence type="ECO:0000313" key="5">
    <source>
        <dbReference type="Proteomes" id="UP000010523"/>
    </source>
</evidence>
<dbReference type="InterPro" id="IPR006668">
    <property type="entry name" value="Mg_transptr_MgtE_intracell_dom"/>
</dbReference>
<dbReference type="EMBL" id="AFEU01000001">
    <property type="protein sequence ID" value="EIJ81497.1"/>
    <property type="molecule type" value="Genomic_DNA"/>
</dbReference>
<comment type="caution">
    <text evidence="4">The sequence shown here is derived from an EMBL/GenBank/DDBJ whole genome shotgun (WGS) entry which is preliminary data.</text>
</comment>
<dbReference type="PATRIC" id="fig|997296.3.peg.265"/>
<keyword evidence="2" id="KW-1133">Transmembrane helix</keyword>
<keyword evidence="2" id="KW-0812">Transmembrane</keyword>
<dbReference type="Pfam" id="PF03448">
    <property type="entry name" value="MgtE_N"/>
    <property type="match status" value="1"/>
</dbReference>
<organism evidence="4 5">
    <name type="scientific">Bacillus methanolicus PB1</name>
    <dbReference type="NCBI Taxonomy" id="997296"/>
    <lineage>
        <taxon>Bacteria</taxon>
        <taxon>Bacillati</taxon>
        <taxon>Bacillota</taxon>
        <taxon>Bacilli</taxon>
        <taxon>Bacillales</taxon>
        <taxon>Bacillaceae</taxon>
        <taxon>Bacillus</taxon>
    </lineage>
</organism>
<evidence type="ECO:0000256" key="2">
    <source>
        <dbReference type="SAM" id="Phobius"/>
    </source>
</evidence>
<keyword evidence="1" id="KW-0175">Coiled coil</keyword>
<dbReference type="RefSeq" id="WP_003350193.1">
    <property type="nucleotide sequence ID" value="NZ_AFEU01000001.1"/>
</dbReference>
<dbReference type="eggNOG" id="COG3334">
    <property type="taxonomic scope" value="Bacteria"/>
</dbReference>
<keyword evidence="5" id="KW-1185">Reference proteome</keyword>
<evidence type="ECO:0000256" key="1">
    <source>
        <dbReference type="SAM" id="Coils"/>
    </source>
</evidence>
<proteinExistence type="predicted"/>
<protein>
    <recommendedName>
        <fullName evidence="3">Magnesium transporter MgtE intracellular domain-containing protein</fullName>
    </recommendedName>
</protein>
<dbReference type="OrthoDB" id="1724615at2"/>
<evidence type="ECO:0000313" key="4">
    <source>
        <dbReference type="EMBL" id="EIJ81497.1"/>
    </source>
</evidence>
<sequence>MEKVFEEQEEKKYGRLQWLLYIVAIPMLFAFVVALIVMTFAGINVFDAAKEYGKKIPVVSNIFKDENSKSITEIEQTMVELEGEIKDKEAKISRLESQMQNKDKEIDRLKLEKKRLESQIDELAAIQEENKRAFKDIVRTYETMSAKKAAPIITKMKNEEALKILTNIKADTLAGIMENMSPEEAAKYTELLTDEKENLSENLE</sequence>
<dbReference type="STRING" id="997296.PB1_01090"/>
<feature type="transmembrane region" description="Helical" evidence="2">
    <location>
        <begin position="20"/>
        <end position="46"/>
    </location>
</feature>
<gene>
    <name evidence="4" type="ORF">PB1_01090</name>
</gene>
<feature type="domain" description="Magnesium transporter MgtE intracellular" evidence="3">
    <location>
        <begin position="141"/>
        <end position="194"/>
    </location>
</feature>
<reference evidence="4 5" key="1">
    <citation type="journal article" date="2012" name="Appl. Environ. Microbiol.">
        <title>Genome Sequence of Thermotolerant Bacillus methanolicus: Features and Regulation Related to Methylotrophy and Production of L-Lysine and L-Glutamate from Methanol.</title>
        <authorList>
            <person name="Heggeset T.M."/>
            <person name="Krog A."/>
            <person name="Balzer S."/>
            <person name="Wentzel A."/>
            <person name="Ellingsen T.E."/>
            <person name="Brautaset T."/>
        </authorList>
    </citation>
    <scope>NUCLEOTIDE SEQUENCE [LARGE SCALE GENOMIC DNA]</scope>
    <source>
        <strain evidence="4 5">PB1</strain>
    </source>
</reference>
<dbReference type="Proteomes" id="UP000010523">
    <property type="component" value="Unassembled WGS sequence"/>
</dbReference>
<dbReference type="AlphaFoldDB" id="I3E4S6"/>
<dbReference type="InterPro" id="IPR038076">
    <property type="entry name" value="MgtE_N_sf"/>
</dbReference>
<dbReference type="Gene3D" id="1.25.60.10">
    <property type="entry name" value="MgtE N-terminal domain-like"/>
    <property type="match status" value="1"/>
</dbReference>
<feature type="coiled-coil region" evidence="1">
    <location>
        <begin position="71"/>
        <end position="136"/>
    </location>
</feature>
<accession>I3E4S6</accession>
<name>I3E4S6_BACMT</name>
<evidence type="ECO:0000259" key="3">
    <source>
        <dbReference type="Pfam" id="PF03448"/>
    </source>
</evidence>
<keyword evidence="2" id="KW-0472">Membrane</keyword>